<evidence type="ECO:0000313" key="3">
    <source>
        <dbReference type="Proteomes" id="UP000023152"/>
    </source>
</evidence>
<dbReference type="EMBL" id="ASPP01025929">
    <property type="protein sequence ID" value="ETO07629.1"/>
    <property type="molecule type" value="Genomic_DNA"/>
</dbReference>
<keyword evidence="3" id="KW-1185">Reference proteome</keyword>
<feature type="region of interest" description="Disordered" evidence="1">
    <location>
        <begin position="178"/>
        <end position="224"/>
    </location>
</feature>
<name>X6M169_RETFI</name>
<organism evidence="2 3">
    <name type="scientific">Reticulomyxa filosa</name>
    <dbReference type="NCBI Taxonomy" id="46433"/>
    <lineage>
        <taxon>Eukaryota</taxon>
        <taxon>Sar</taxon>
        <taxon>Rhizaria</taxon>
        <taxon>Retaria</taxon>
        <taxon>Foraminifera</taxon>
        <taxon>Monothalamids</taxon>
        <taxon>Reticulomyxidae</taxon>
        <taxon>Reticulomyxa</taxon>
    </lineage>
</organism>
<protein>
    <submittedName>
        <fullName evidence="2">Uncharacterized protein</fullName>
    </submittedName>
</protein>
<feature type="compositionally biased region" description="Low complexity" evidence="1">
    <location>
        <begin position="178"/>
        <end position="190"/>
    </location>
</feature>
<reference evidence="2 3" key="1">
    <citation type="journal article" date="2013" name="Curr. Biol.">
        <title>The Genome of the Foraminiferan Reticulomyxa filosa.</title>
        <authorList>
            <person name="Glockner G."/>
            <person name="Hulsmann N."/>
            <person name="Schleicher M."/>
            <person name="Noegel A.A."/>
            <person name="Eichinger L."/>
            <person name="Gallinger C."/>
            <person name="Pawlowski J."/>
            <person name="Sierra R."/>
            <person name="Euteneuer U."/>
            <person name="Pillet L."/>
            <person name="Moustafa A."/>
            <person name="Platzer M."/>
            <person name="Groth M."/>
            <person name="Szafranski K."/>
            <person name="Schliwa M."/>
        </authorList>
    </citation>
    <scope>NUCLEOTIDE SEQUENCE [LARGE SCALE GENOMIC DNA]</scope>
</reference>
<comment type="caution">
    <text evidence="2">The sequence shown here is derived from an EMBL/GenBank/DDBJ whole genome shotgun (WGS) entry which is preliminary data.</text>
</comment>
<gene>
    <name evidence="2" type="ORF">RFI_29763</name>
</gene>
<feature type="region of interest" description="Disordered" evidence="1">
    <location>
        <begin position="70"/>
        <end position="94"/>
    </location>
</feature>
<sequence>MLCQKRYLDGITKRRYLLNDKDVWNFFEFSKYIDSKMYRYQMIHLNTFVCNEYKHKVALSSTFQASSEQNVAQESLPEQDSSPLHPLSTAVPSDDTTSDGFWNNFLQIIRQKLGSSNSVQPVVTSVFDWLSKKKKKKKREWKVLFVALVTPNTFLTVSEIASDHTKPHWWQSLFQSKSNASDNAGSSADGIPEAKPENTLSSAEAVRPQPTTSAKTGEEKGKDSMPEFLLGKLDLWETHVEKKKHDDVDNDEKQPMIATTNEMDLQSSEKEQILEKLELKEWKQPNALTLVTSSSLGHNPQSYPIDYYQKPLHSFFIRLCRPKSAYFCRDNAILFIGTEYGDVILFTYDSDKQAANQGMPVGAQDLKALNLKGFLFAISMDCYVIVPKYK</sequence>
<feature type="compositionally biased region" description="Polar residues" evidence="1">
    <location>
        <begin position="70"/>
        <end position="82"/>
    </location>
</feature>
<proteinExistence type="predicted"/>
<dbReference type="AlphaFoldDB" id="X6M169"/>
<evidence type="ECO:0000256" key="1">
    <source>
        <dbReference type="SAM" id="MobiDB-lite"/>
    </source>
</evidence>
<evidence type="ECO:0000313" key="2">
    <source>
        <dbReference type="EMBL" id="ETO07629.1"/>
    </source>
</evidence>
<dbReference type="Proteomes" id="UP000023152">
    <property type="component" value="Unassembled WGS sequence"/>
</dbReference>
<accession>X6M169</accession>